<organism evidence="1 2">
    <name type="scientific">Pseudomonas quercus</name>
    <dbReference type="NCBI Taxonomy" id="2722792"/>
    <lineage>
        <taxon>Bacteria</taxon>
        <taxon>Pseudomonadati</taxon>
        <taxon>Pseudomonadota</taxon>
        <taxon>Gammaproteobacteria</taxon>
        <taxon>Pseudomonadales</taxon>
        <taxon>Pseudomonadaceae</taxon>
        <taxon>Pseudomonas</taxon>
    </lineage>
</organism>
<accession>A0ABX0YIQ0</accession>
<evidence type="ECO:0000313" key="1">
    <source>
        <dbReference type="EMBL" id="NJP02051.1"/>
    </source>
</evidence>
<dbReference type="Proteomes" id="UP000746535">
    <property type="component" value="Unassembled WGS sequence"/>
</dbReference>
<sequence length="96" mass="11202">MRDERFHFSDHSIDQGWNFYFVKAKLLLERDMTQALGFAIREAAFHRGPLEHLRKALRPQHFYVVSTFINEYGLTLDEVIGAFRLSSRVDGPKAMS</sequence>
<dbReference type="RefSeq" id="WP_168084620.1">
    <property type="nucleotide sequence ID" value="NZ_JAAVJI010000008.1"/>
</dbReference>
<protein>
    <submittedName>
        <fullName evidence="1">Uncharacterized protein</fullName>
    </submittedName>
</protein>
<gene>
    <name evidence="1" type="ORF">HBH25_14470</name>
</gene>
<comment type="caution">
    <text evidence="1">The sequence shown here is derived from an EMBL/GenBank/DDBJ whole genome shotgun (WGS) entry which is preliminary data.</text>
</comment>
<proteinExistence type="predicted"/>
<keyword evidence="2" id="KW-1185">Reference proteome</keyword>
<evidence type="ECO:0000313" key="2">
    <source>
        <dbReference type="Proteomes" id="UP000746535"/>
    </source>
</evidence>
<name>A0ABX0YIQ0_9PSED</name>
<reference evidence="1 2" key="1">
    <citation type="submission" date="2020-03" db="EMBL/GenBank/DDBJ databases">
        <authorList>
            <person name="Wang L."/>
            <person name="He N."/>
            <person name="Li Y."/>
            <person name="Fang Y."/>
            <person name="Zhang F."/>
        </authorList>
    </citation>
    <scope>NUCLEOTIDE SEQUENCE [LARGE SCALE GENOMIC DNA]</scope>
    <source>
        <strain evidence="2">hsmgli-8</strain>
    </source>
</reference>
<dbReference type="EMBL" id="JAAVJI010000008">
    <property type="protein sequence ID" value="NJP02051.1"/>
    <property type="molecule type" value="Genomic_DNA"/>
</dbReference>